<reference evidence="3" key="1">
    <citation type="journal article" date="2019" name="Int. J. Syst. Evol. Microbiol.">
        <title>The Global Catalogue of Microorganisms (GCM) 10K type strain sequencing project: providing services to taxonomists for standard genome sequencing and annotation.</title>
        <authorList>
            <consortium name="The Broad Institute Genomics Platform"/>
            <consortium name="The Broad Institute Genome Sequencing Center for Infectious Disease"/>
            <person name="Wu L."/>
            <person name="Ma J."/>
        </authorList>
    </citation>
    <scope>NUCLEOTIDE SEQUENCE [LARGE SCALE GENOMIC DNA]</scope>
    <source>
        <strain evidence="3">JCM 18298</strain>
    </source>
</reference>
<keyword evidence="1" id="KW-0472">Membrane</keyword>
<protein>
    <submittedName>
        <fullName evidence="2">Uncharacterized protein</fullName>
    </submittedName>
</protein>
<evidence type="ECO:0000313" key="2">
    <source>
        <dbReference type="EMBL" id="GAA5045093.1"/>
    </source>
</evidence>
<dbReference type="EMBL" id="BAABJM010000001">
    <property type="protein sequence ID" value="GAA5045093.1"/>
    <property type="molecule type" value="Genomic_DNA"/>
</dbReference>
<organism evidence="2 3">
    <name type="scientific">Nocardia callitridis</name>
    <dbReference type="NCBI Taxonomy" id="648753"/>
    <lineage>
        <taxon>Bacteria</taxon>
        <taxon>Bacillati</taxon>
        <taxon>Actinomycetota</taxon>
        <taxon>Actinomycetes</taxon>
        <taxon>Mycobacteriales</taxon>
        <taxon>Nocardiaceae</taxon>
        <taxon>Nocardia</taxon>
    </lineage>
</organism>
<dbReference type="Proteomes" id="UP001500603">
    <property type="component" value="Unassembled WGS sequence"/>
</dbReference>
<name>A0ABP9JUL0_9NOCA</name>
<evidence type="ECO:0000313" key="3">
    <source>
        <dbReference type="Proteomes" id="UP001500603"/>
    </source>
</evidence>
<proteinExistence type="predicted"/>
<comment type="caution">
    <text evidence="2">The sequence shown here is derived from an EMBL/GenBank/DDBJ whole genome shotgun (WGS) entry which is preliminary data.</text>
</comment>
<keyword evidence="1" id="KW-0812">Transmembrane</keyword>
<feature type="transmembrane region" description="Helical" evidence="1">
    <location>
        <begin position="24"/>
        <end position="47"/>
    </location>
</feature>
<gene>
    <name evidence="2" type="ORF">GCM10023318_08790</name>
</gene>
<keyword evidence="3" id="KW-1185">Reference proteome</keyword>
<sequence length="155" mass="15971">MTEQPSTEADDDVITVDQTDARSLVPFIAAGVLAVLVLAGIVIGGLLSPAEKNVTAADKLAAAVRNYVEGVNSAHTLAPSGAVCRDFDAGRSPLAGQDGVEKTVEVTNIDTPEANGEQGKATVTTKVDGKETTAQWRLISSSGKWLVCNQPIPAG</sequence>
<accession>A0ABP9JUL0</accession>
<keyword evidence="1" id="KW-1133">Transmembrane helix</keyword>
<evidence type="ECO:0000256" key="1">
    <source>
        <dbReference type="SAM" id="Phobius"/>
    </source>
</evidence>
<dbReference type="RefSeq" id="WP_345493707.1">
    <property type="nucleotide sequence ID" value="NZ_BAABJM010000001.1"/>
</dbReference>